<sequence length="38" mass="4269">MLSPANSSRIYATPIFHPQSIINAELTKMLTKEESDYA</sequence>
<dbReference type="Proteomes" id="UP000232003">
    <property type="component" value="Chromosome"/>
</dbReference>
<organism evidence="1 2">
    <name type="scientific">Nostoc flagelliforme CCNUN1</name>
    <dbReference type="NCBI Taxonomy" id="2038116"/>
    <lineage>
        <taxon>Bacteria</taxon>
        <taxon>Bacillati</taxon>
        <taxon>Cyanobacteriota</taxon>
        <taxon>Cyanophyceae</taxon>
        <taxon>Nostocales</taxon>
        <taxon>Nostocaceae</taxon>
        <taxon>Nostoc</taxon>
    </lineage>
</organism>
<reference evidence="1 2" key="1">
    <citation type="submission" date="2017-11" db="EMBL/GenBank/DDBJ databases">
        <title>Complete genome of a free-living desiccation-tolerant cyanobacterium and its photosynthetic adaptation to extreme terrestrial habitat.</title>
        <authorList>
            <person name="Shang J."/>
        </authorList>
    </citation>
    <scope>NUCLEOTIDE SEQUENCE [LARGE SCALE GENOMIC DNA]</scope>
    <source>
        <strain evidence="1 2">CCNUN1</strain>
    </source>
</reference>
<proteinExistence type="predicted"/>
<evidence type="ECO:0000313" key="1">
    <source>
        <dbReference type="EMBL" id="AUB41926.1"/>
    </source>
</evidence>
<protein>
    <submittedName>
        <fullName evidence="1">Uncharacterized protein</fullName>
    </submittedName>
</protein>
<dbReference type="AlphaFoldDB" id="A0A2K8T2K2"/>
<dbReference type="EMBL" id="CP024785">
    <property type="protein sequence ID" value="AUB41926.1"/>
    <property type="molecule type" value="Genomic_DNA"/>
</dbReference>
<keyword evidence="2" id="KW-1185">Reference proteome</keyword>
<accession>A0A2K8T2K2</accession>
<name>A0A2K8T2K2_9NOSO</name>
<dbReference type="KEGG" id="nfl:COO91_08017"/>
<gene>
    <name evidence="1" type="ORF">COO91_08017</name>
</gene>
<evidence type="ECO:0000313" key="2">
    <source>
        <dbReference type="Proteomes" id="UP000232003"/>
    </source>
</evidence>